<dbReference type="OrthoDB" id="442513at2759"/>
<name>A0A7R8CWK5_LEPSM</name>
<keyword evidence="1" id="KW-1133">Transmembrane helix</keyword>
<dbReference type="EMBL" id="HG994584">
    <property type="protein sequence ID" value="CAF2953137.1"/>
    <property type="molecule type" value="Genomic_DNA"/>
</dbReference>
<feature type="transmembrane region" description="Helical" evidence="1">
    <location>
        <begin position="424"/>
        <end position="444"/>
    </location>
</feature>
<keyword evidence="1" id="KW-0472">Membrane</keyword>
<dbReference type="AlphaFoldDB" id="A0A7R8CWK5"/>
<keyword evidence="1" id="KW-0812">Transmembrane</keyword>
<gene>
    <name evidence="2" type="ORF">LSAA_9529</name>
</gene>
<dbReference type="Proteomes" id="UP000675881">
    <property type="component" value="Chromosome 5"/>
</dbReference>
<protein>
    <submittedName>
        <fullName evidence="2">(salmon louse) hypothetical protein</fullName>
    </submittedName>
</protein>
<evidence type="ECO:0000256" key="1">
    <source>
        <dbReference type="SAM" id="Phobius"/>
    </source>
</evidence>
<keyword evidence="3" id="KW-1185">Reference proteome</keyword>
<organism evidence="2 3">
    <name type="scientific">Lepeophtheirus salmonis</name>
    <name type="common">Salmon louse</name>
    <name type="synonym">Caligus salmonis</name>
    <dbReference type="NCBI Taxonomy" id="72036"/>
    <lineage>
        <taxon>Eukaryota</taxon>
        <taxon>Metazoa</taxon>
        <taxon>Ecdysozoa</taxon>
        <taxon>Arthropoda</taxon>
        <taxon>Crustacea</taxon>
        <taxon>Multicrustacea</taxon>
        <taxon>Hexanauplia</taxon>
        <taxon>Copepoda</taxon>
        <taxon>Siphonostomatoida</taxon>
        <taxon>Caligidae</taxon>
        <taxon>Lepeophtheirus</taxon>
    </lineage>
</organism>
<sequence>MSFFQIPRITLAQLVSLKDGDEAINNLKDDGDKISAFYVSELGSEFNLTDFRNKAPSCIGENPDLPTLTLKDGSSRKTFATTDSELYPVCMGKTMIPLVDAYDRIEAAVIQVIQLILNGDSTGFSSETRGEKFILPLEESPVKDHIHVYMKNKDSHLETIDSIVPFHVDNGLFLILTPFPGHGIQLKSSKGTEWNTHEAESSDLVVLICRGLTDWFLQKNKAAKRKLFPAPHAVPPFKSPVIGNRSVYARMKVVPMDALPWIGGQPRGNKPFKYVFENSDHHENSESICSINLDQEEEESGRNSWLRMMDRQCAAGEAYCWMSCRPFRSECSSLEESICYSTIRNLSCSTQINGLPMDQSCKWECQKDVVRSHHKAISETPSSYCYGKMDMYMTGFEVQGSANGAHLCIVLFIEAWTLDSRLKFAFGCIGVFLLGFSIEALIALRRKISSNCRRILTFTGTSRKAKKALLISSFGLNLALG</sequence>
<proteinExistence type="predicted"/>
<reference evidence="2" key="1">
    <citation type="submission" date="2021-02" db="EMBL/GenBank/DDBJ databases">
        <authorList>
            <person name="Bekaert M."/>
        </authorList>
    </citation>
    <scope>NUCLEOTIDE SEQUENCE</scope>
    <source>
        <strain evidence="2">IoA-00</strain>
    </source>
</reference>
<evidence type="ECO:0000313" key="2">
    <source>
        <dbReference type="EMBL" id="CAF2953137.1"/>
    </source>
</evidence>
<evidence type="ECO:0000313" key="3">
    <source>
        <dbReference type="Proteomes" id="UP000675881"/>
    </source>
</evidence>
<accession>A0A7R8CWK5</accession>